<feature type="domain" description="PucR C-terminal helix-turn-helix" evidence="3">
    <location>
        <begin position="318"/>
        <end position="376"/>
    </location>
</feature>
<keyword evidence="6" id="KW-1185">Reference proteome</keyword>
<sequence>MGNLGDAGGTATGGEPQFRPGDKSGGAGRATVAGAAPRRLPPRRRKVVGGGASAPEPDPAPRARVAGASTAWEAGNDPRPQPTVPAPAAPPDAAGPGQAVRPGGRPLVDTAIGLAGRLAQAAADAKYRSDLMRDLLTGRGTDLTGWAALPTGPLLVVVAEADPPPAGRDPRAIRAGQEALALAWSGAVGARAPEAAVAAYPREVVTLLGAPADGQAARLVTELAALVHADCAPAIRSFTTGVSRPVESLDALPAAYEQARRAVAAGRRIHGPGAVADFDQLGVFRLLSLIPDPGELDRFAREALRTLAHPRDPEAADLRNTLQALLDTNLNVAETARRLYVHYNTLRYRITKLERLLGPFTQDPHLRLNLMIALQIVRIQGR</sequence>
<feature type="region of interest" description="Disordered" evidence="2">
    <location>
        <begin position="1"/>
        <end position="105"/>
    </location>
</feature>
<feature type="compositionally biased region" description="Gly residues" evidence="2">
    <location>
        <begin position="1"/>
        <end position="12"/>
    </location>
</feature>
<dbReference type="RefSeq" id="WP_126642965.1">
    <property type="nucleotide sequence ID" value="NZ_BIFH01000048.1"/>
</dbReference>
<evidence type="ECO:0000259" key="4">
    <source>
        <dbReference type="Pfam" id="PF17853"/>
    </source>
</evidence>
<dbReference type="Pfam" id="PF17853">
    <property type="entry name" value="GGDEF_2"/>
    <property type="match status" value="1"/>
</dbReference>
<feature type="compositionally biased region" description="Low complexity" evidence="2">
    <location>
        <begin position="29"/>
        <end position="38"/>
    </location>
</feature>
<proteinExistence type="inferred from homology"/>
<feature type="compositionally biased region" description="Pro residues" evidence="2">
    <location>
        <begin position="79"/>
        <end position="90"/>
    </location>
</feature>
<evidence type="ECO:0000259" key="3">
    <source>
        <dbReference type="Pfam" id="PF13556"/>
    </source>
</evidence>
<dbReference type="Proteomes" id="UP000286931">
    <property type="component" value="Unassembled WGS sequence"/>
</dbReference>
<protein>
    <submittedName>
        <fullName evidence="5">CdaR family transcriptional regulator</fullName>
    </submittedName>
</protein>
<dbReference type="AlphaFoldDB" id="A0A401Z370"/>
<name>A0A401Z370_9ACTN</name>
<dbReference type="PANTHER" id="PTHR33744">
    <property type="entry name" value="CARBOHYDRATE DIACID REGULATOR"/>
    <property type="match status" value="1"/>
</dbReference>
<dbReference type="InterPro" id="IPR025736">
    <property type="entry name" value="PucR_C-HTH_dom"/>
</dbReference>
<evidence type="ECO:0000313" key="5">
    <source>
        <dbReference type="EMBL" id="GCE01322.1"/>
    </source>
</evidence>
<dbReference type="InterPro" id="IPR009057">
    <property type="entry name" value="Homeodomain-like_sf"/>
</dbReference>
<dbReference type="OrthoDB" id="3196285at2"/>
<dbReference type="InterPro" id="IPR041522">
    <property type="entry name" value="CdaR_GGDEF"/>
</dbReference>
<dbReference type="EMBL" id="BIFH01000048">
    <property type="protein sequence ID" value="GCE01322.1"/>
    <property type="molecule type" value="Genomic_DNA"/>
</dbReference>
<feature type="domain" description="CdaR GGDEF-like" evidence="4">
    <location>
        <begin position="151"/>
        <end position="264"/>
    </location>
</feature>
<dbReference type="Pfam" id="PF13556">
    <property type="entry name" value="HTH_30"/>
    <property type="match status" value="1"/>
</dbReference>
<comment type="similarity">
    <text evidence="1">Belongs to the CdaR family.</text>
</comment>
<organism evidence="5 6">
    <name type="scientific">Embleya hyalina</name>
    <dbReference type="NCBI Taxonomy" id="516124"/>
    <lineage>
        <taxon>Bacteria</taxon>
        <taxon>Bacillati</taxon>
        <taxon>Actinomycetota</taxon>
        <taxon>Actinomycetes</taxon>
        <taxon>Kitasatosporales</taxon>
        <taxon>Streptomycetaceae</taxon>
        <taxon>Embleya</taxon>
    </lineage>
</organism>
<dbReference type="PANTHER" id="PTHR33744:SF1">
    <property type="entry name" value="DNA-BINDING TRANSCRIPTIONAL ACTIVATOR ADER"/>
    <property type="match status" value="1"/>
</dbReference>
<feature type="compositionally biased region" description="Low complexity" evidence="2">
    <location>
        <begin position="91"/>
        <end position="100"/>
    </location>
</feature>
<dbReference type="Gene3D" id="1.10.10.2840">
    <property type="entry name" value="PucR C-terminal helix-turn-helix domain"/>
    <property type="match status" value="1"/>
</dbReference>
<dbReference type="InterPro" id="IPR042070">
    <property type="entry name" value="PucR_C-HTH_sf"/>
</dbReference>
<comment type="caution">
    <text evidence="5">The sequence shown here is derived from an EMBL/GenBank/DDBJ whole genome shotgun (WGS) entry which is preliminary data.</text>
</comment>
<evidence type="ECO:0000256" key="2">
    <source>
        <dbReference type="SAM" id="MobiDB-lite"/>
    </source>
</evidence>
<dbReference type="InterPro" id="IPR051448">
    <property type="entry name" value="CdaR-like_regulators"/>
</dbReference>
<evidence type="ECO:0000313" key="6">
    <source>
        <dbReference type="Proteomes" id="UP000286931"/>
    </source>
</evidence>
<dbReference type="SUPFAM" id="SSF46689">
    <property type="entry name" value="Homeodomain-like"/>
    <property type="match status" value="1"/>
</dbReference>
<gene>
    <name evidence="5" type="ORF">EHYA_09087</name>
</gene>
<evidence type="ECO:0000256" key="1">
    <source>
        <dbReference type="ARBA" id="ARBA00006754"/>
    </source>
</evidence>
<reference evidence="5 6" key="1">
    <citation type="submission" date="2018-12" db="EMBL/GenBank/DDBJ databases">
        <title>Draft genome sequence of Embleya hyalina NBRC 13850T.</title>
        <authorList>
            <person name="Komaki H."/>
            <person name="Hosoyama A."/>
            <person name="Kimura A."/>
            <person name="Ichikawa N."/>
            <person name="Tamura T."/>
        </authorList>
    </citation>
    <scope>NUCLEOTIDE SEQUENCE [LARGE SCALE GENOMIC DNA]</scope>
    <source>
        <strain evidence="5 6">NBRC 13850</strain>
    </source>
</reference>
<accession>A0A401Z370</accession>